<feature type="compositionally biased region" description="Basic and acidic residues" evidence="2">
    <location>
        <begin position="106"/>
        <end position="132"/>
    </location>
</feature>
<sequence>MHHPWYRRHSLLVETTCFILACEATWDPELMESMYHRACSSPINAPATVHANSYTYDGAPHLDDDDNEGDDDTKPAHHGYGHEDKSRGRYGKPEDDDDDDDDEEGYEKSAPKKNDRDKDVNDKPTYEKGGKPDEDDDDNEDYYGGKYGHGKPEHDDDDDDDDDDDEHSGGYGKPSKDDGKYWGGYGKPKKDEKDDGKKYGKDKPKDDDECDGKGPKKDDKGHPGSGYDKPEKEPRGNHGKDDKHPTPYPSKVVPKSISVEGVVSCQNCKYVGSDSLTNAKPISGAKVKLVCQTGPRYKSFFYATATTDSNGFFLISVPHFNFKKTSPIDDCVVFWVSSPLKECSTATDINMGKTGGPLESIPTFASSENLMFSVGPFAFAPKKCSSKPPPAYTPEPAVPAPKPGQSPPPYDGGSHY</sequence>
<dbReference type="Pfam" id="PF01190">
    <property type="entry name" value="Pollen_Ole_e_1"/>
    <property type="match status" value="1"/>
</dbReference>
<name>A0A9D4UGS2_ADICA</name>
<evidence type="ECO:0000256" key="3">
    <source>
        <dbReference type="SAM" id="SignalP"/>
    </source>
</evidence>
<evidence type="ECO:0000256" key="2">
    <source>
        <dbReference type="SAM" id="MobiDB-lite"/>
    </source>
</evidence>
<dbReference type="AlphaFoldDB" id="A0A9D4UGS2"/>
<organism evidence="4 5">
    <name type="scientific">Adiantum capillus-veneris</name>
    <name type="common">Maidenhair fern</name>
    <dbReference type="NCBI Taxonomy" id="13818"/>
    <lineage>
        <taxon>Eukaryota</taxon>
        <taxon>Viridiplantae</taxon>
        <taxon>Streptophyta</taxon>
        <taxon>Embryophyta</taxon>
        <taxon>Tracheophyta</taxon>
        <taxon>Polypodiopsida</taxon>
        <taxon>Polypodiidae</taxon>
        <taxon>Polypodiales</taxon>
        <taxon>Pteridineae</taxon>
        <taxon>Pteridaceae</taxon>
        <taxon>Vittarioideae</taxon>
        <taxon>Adiantum</taxon>
    </lineage>
</organism>
<feature type="compositionally biased region" description="Pro residues" evidence="2">
    <location>
        <begin position="387"/>
        <end position="410"/>
    </location>
</feature>
<keyword evidence="5" id="KW-1185">Reference proteome</keyword>
<gene>
    <name evidence="4" type="ORF">GOP47_0017925</name>
</gene>
<feature type="compositionally biased region" description="Basic and acidic residues" evidence="2">
    <location>
        <begin position="188"/>
        <end position="245"/>
    </location>
</feature>
<comment type="caution">
    <text evidence="4">The sequence shown here is derived from an EMBL/GenBank/DDBJ whole genome shotgun (WGS) entry which is preliminary data.</text>
</comment>
<dbReference type="PANTHER" id="PTHR33470">
    <property type="entry name" value="OS01G0164075 PROTEIN"/>
    <property type="match status" value="1"/>
</dbReference>
<accession>A0A9D4UGS2</accession>
<dbReference type="EMBL" id="JABFUD020000017">
    <property type="protein sequence ID" value="KAI5067397.1"/>
    <property type="molecule type" value="Genomic_DNA"/>
</dbReference>
<feature type="compositionally biased region" description="Acidic residues" evidence="2">
    <location>
        <begin position="155"/>
        <end position="166"/>
    </location>
</feature>
<feature type="region of interest" description="Disordered" evidence="2">
    <location>
        <begin position="384"/>
        <end position="416"/>
    </location>
</feature>
<evidence type="ECO:0000313" key="4">
    <source>
        <dbReference type="EMBL" id="KAI5067397.1"/>
    </source>
</evidence>
<feature type="chain" id="PRO_5039050874" evidence="3">
    <location>
        <begin position="25"/>
        <end position="416"/>
    </location>
</feature>
<feature type="signal peptide" evidence="3">
    <location>
        <begin position="1"/>
        <end position="24"/>
    </location>
</feature>
<feature type="compositionally biased region" description="Basic and acidic residues" evidence="2">
    <location>
        <begin position="72"/>
        <end position="93"/>
    </location>
</feature>
<keyword evidence="1 3" id="KW-0732">Signal</keyword>
<dbReference type="OrthoDB" id="1936190at2759"/>
<feature type="region of interest" description="Disordered" evidence="2">
    <location>
        <begin position="56"/>
        <end position="253"/>
    </location>
</feature>
<feature type="compositionally biased region" description="Acidic residues" evidence="2">
    <location>
        <begin position="94"/>
        <end position="105"/>
    </location>
</feature>
<evidence type="ECO:0000256" key="1">
    <source>
        <dbReference type="ARBA" id="ARBA00022729"/>
    </source>
</evidence>
<protein>
    <submittedName>
        <fullName evidence="4">Uncharacterized protein</fullName>
    </submittedName>
</protein>
<proteinExistence type="predicted"/>
<dbReference type="PANTHER" id="PTHR33470:SF22">
    <property type="entry name" value="POLLEN OLE E 1 ALLERGEN AND EXTENSIN FAMILY PROTEIN"/>
    <property type="match status" value="1"/>
</dbReference>
<dbReference type="GO" id="GO:0071944">
    <property type="term" value="C:cell periphery"/>
    <property type="evidence" value="ECO:0007669"/>
    <property type="project" value="TreeGrafter"/>
</dbReference>
<dbReference type="Proteomes" id="UP000886520">
    <property type="component" value="Chromosome 17"/>
</dbReference>
<evidence type="ECO:0000313" key="5">
    <source>
        <dbReference type="Proteomes" id="UP000886520"/>
    </source>
</evidence>
<reference evidence="4" key="1">
    <citation type="submission" date="2021-01" db="EMBL/GenBank/DDBJ databases">
        <title>Adiantum capillus-veneris genome.</title>
        <authorList>
            <person name="Fang Y."/>
            <person name="Liao Q."/>
        </authorList>
    </citation>
    <scope>NUCLEOTIDE SEQUENCE</scope>
    <source>
        <strain evidence="4">H3</strain>
        <tissue evidence="4">Leaf</tissue>
    </source>
</reference>